<keyword evidence="6" id="KW-0004">4Fe-4S</keyword>
<feature type="transmembrane region" description="Helical" evidence="18">
    <location>
        <begin position="178"/>
        <end position="200"/>
    </location>
</feature>
<evidence type="ECO:0000256" key="15">
    <source>
        <dbReference type="ARBA" id="ARBA00023014"/>
    </source>
</evidence>
<dbReference type="InterPro" id="IPR004358">
    <property type="entry name" value="Sig_transdc_His_kin-like_C"/>
</dbReference>
<feature type="transmembrane region" description="Helical" evidence="18">
    <location>
        <begin position="337"/>
        <end position="359"/>
    </location>
</feature>
<dbReference type="SUPFAM" id="SSF55874">
    <property type="entry name" value="ATPase domain of HSP90 chaperone/DNA topoisomerase II/histidine kinase"/>
    <property type="match status" value="1"/>
</dbReference>
<feature type="transmembrane region" description="Helical" evidence="18">
    <location>
        <begin position="212"/>
        <end position="228"/>
    </location>
</feature>
<dbReference type="Gene3D" id="1.20.5.1930">
    <property type="match status" value="1"/>
</dbReference>
<evidence type="ECO:0000256" key="11">
    <source>
        <dbReference type="ARBA" id="ARBA00022777"/>
    </source>
</evidence>
<dbReference type="AlphaFoldDB" id="A0A2V3WEN5"/>
<keyword evidence="12" id="KW-0067">ATP-binding</keyword>
<feature type="transmembrane region" description="Helical" evidence="18">
    <location>
        <begin position="12"/>
        <end position="30"/>
    </location>
</feature>
<feature type="transmembrane region" description="Helical" evidence="18">
    <location>
        <begin position="365"/>
        <end position="385"/>
    </location>
</feature>
<evidence type="ECO:0000259" key="19">
    <source>
        <dbReference type="PROSITE" id="PS50109"/>
    </source>
</evidence>
<evidence type="ECO:0000256" key="8">
    <source>
        <dbReference type="ARBA" id="ARBA00022679"/>
    </source>
</evidence>
<dbReference type="GO" id="GO:0051539">
    <property type="term" value="F:4 iron, 4 sulfur cluster binding"/>
    <property type="evidence" value="ECO:0007669"/>
    <property type="project" value="UniProtKB-KW"/>
</dbReference>
<dbReference type="Gene3D" id="3.30.565.10">
    <property type="entry name" value="Histidine kinase-like ATPase, C-terminal domain"/>
    <property type="match status" value="1"/>
</dbReference>
<evidence type="ECO:0000256" key="4">
    <source>
        <dbReference type="ARBA" id="ARBA00012438"/>
    </source>
</evidence>
<keyword evidence="14" id="KW-0902">Two-component regulatory system</keyword>
<dbReference type="Pfam" id="PF02518">
    <property type="entry name" value="HATPase_c"/>
    <property type="match status" value="1"/>
</dbReference>
<evidence type="ECO:0000256" key="10">
    <source>
        <dbReference type="ARBA" id="ARBA00022741"/>
    </source>
</evidence>
<comment type="cofactor">
    <cofactor evidence="2">
        <name>[4Fe-4S] cluster</name>
        <dbReference type="ChEBI" id="CHEBI:49883"/>
    </cofactor>
</comment>
<dbReference type="EMBL" id="QJJR01000001">
    <property type="protein sequence ID" value="PXW93103.1"/>
    <property type="molecule type" value="Genomic_DNA"/>
</dbReference>
<comment type="function">
    <text evidence="16">Member of the two-component regulatory system NreB/NreC involved in the control of dissimilatory nitrate/nitrite reduction in response to oxygen. NreB functions as a direct oxygen sensor histidine kinase which is autophosphorylated, in the absence of oxygen, probably at the conserved histidine residue, and transfers its phosphate group probably to a conserved aspartate residue of NreC. NreB/NreC activates the expression of the nitrate (narGHJI) and nitrite (nir) reductase operons, as well as the putative nitrate transporter gene narT.</text>
</comment>
<evidence type="ECO:0000256" key="5">
    <source>
        <dbReference type="ARBA" id="ARBA00017322"/>
    </source>
</evidence>
<dbReference type="InterPro" id="IPR036890">
    <property type="entry name" value="HATPase_C_sf"/>
</dbReference>
<evidence type="ECO:0000256" key="9">
    <source>
        <dbReference type="ARBA" id="ARBA00022723"/>
    </source>
</evidence>
<dbReference type="EC" id="2.7.13.3" evidence="4"/>
<reference evidence="20 21" key="1">
    <citation type="submission" date="2018-05" db="EMBL/GenBank/DDBJ databases">
        <title>Genomic Encyclopedia of Type Strains, Phase IV (KMG-IV): sequencing the most valuable type-strain genomes for metagenomic binning, comparative biology and taxonomic classification.</title>
        <authorList>
            <person name="Goeker M."/>
        </authorList>
    </citation>
    <scope>NUCLEOTIDE SEQUENCE [LARGE SCALE GENOMIC DNA]</scope>
    <source>
        <strain evidence="20 21">DSM 22440</strain>
    </source>
</reference>
<keyword evidence="18" id="KW-0812">Transmembrane</keyword>
<dbReference type="GO" id="GO:0016020">
    <property type="term" value="C:membrane"/>
    <property type="evidence" value="ECO:0007669"/>
    <property type="project" value="InterPro"/>
</dbReference>
<dbReference type="InterPro" id="IPR050482">
    <property type="entry name" value="Sensor_HK_TwoCompSys"/>
</dbReference>
<gene>
    <name evidence="20" type="ORF">DES38_101186</name>
</gene>
<dbReference type="PANTHER" id="PTHR24421">
    <property type="entry name" value="NITRATE/NITRITE SENSOR PROTEIN NARX-RELATED"/>
    <property type="match status" value="1"/>
</dbReference>
<feature type="transmembrane region" description="Helical" evidence="18">
    <location>
        <begin position="152"/>
        <end position="172"/>
    </location>
</feature>
<dbReference type="InterPro" id="IPR003594">
    <property type="entry name" value="HATPase_dom"/>
</dbReference>
<evidence type="ECO:0000256" key="18">
    <source>
        <dbReference type="SAM" id="Phobius"/>
    </source>
</evidence>
<dbReference type="Pfam" id="PF07730">
    <property type="entry name" value="HisKA_3"/>
    <property type="match status" value="1"/>
</dbReference>
<evidence type="ECO:0000256" key="17">
    <source>
        <dbReference type="ARBA" id="ARBA00030800"/>
    </source>
</evidence>
<feature type="transmembrane region" description="Helical" evidence="18">
    <location>
        <begin position="308"/>
        <end position="330"/>
    </location>
</feature>
<dbReference type="RefSeq" id="WP_110250199.1">
    <property type="nucleotide sequence ID" value="NZ_QJJR01000001.1"/>
</dbReference>
<keyword evidence="10" id="KW-0547">Nucleotide-binding</keyword>
<comment type="catalytic activity">
    <reaction evidence="1">
        <text>ATP + protein L-histidine = ADP + protein N-phospho-L-histidine.</text>
        <dbReference type="EC" id="2.7.13.3"/>
    </reaction>
</comment>
<evidence type="ECO:0000256" key="13">
    <source>
        <dbReference type="ARBA" id="ARBA00023004"/>
    </source>
</evidence>
<dbReference type="GO" id="GO:0000155">
    <property type="term" value="F:phosphorelay sensor kinase activity"/>
    <property type="evidence" value="ECO:0007669"/>
    <property type="project" value="InterPro"/>
</dbReference>
<evidence type="ECO:0000256" key="2">
    <source>
        <dbReference type="ARBA" id="ARBA00001966"/>
    </source>
</evidence>
<organism evidence="20 21">
    <name type="scientific">Streptohalobacillus salinus</name>
    <dbReference type="NCBI Taxonomy" id="621096"/>
    <lineage>
        <taxon>Bacteria</taxon>
        <taxon>Bacillati</taxon>
        <taxon>Bacillota</taxon>
        <taxon>Bacilli</taxon>
        <taxon>Bacillales</taxon>
        <taxon>Bacillaceae</taxon>
        <taxon>Streptohalobacillus</taxon>
    </lineage>
</organism>
<keyword evidence="18" id="KW-1133">Transmembrane helix</keyword>
<dbReference type="PANTHER" id="PTHR24421:SF60">
    <property type="entry name" value="SENSOR HISTIDINE KINASE COMP"/>
    <property type="match status" value="1"/>
</dbReference>
<name>A0A2V3WEN5_9BACI</name>
<comment type="subcellular location">
    <subcellularLocation>
        <location evidence="3">Cytoplasm</location>
    </subcellularLocation>
</comment>
<dbReference type="PRINTS" id="PR00344">
    <property type="entry name" value="BCTRLSENSOR"/>
</dbReference>
<protein>
    <recommendedName>
        <fullName evidence="5">Oxygen sensor histidine kinase NreB</fullName>
        <ecNumber evidence="4">2.7.13.3</ecNumber>
    </recommendedName>
    <alternativeName>
        <fullName evidence="17">Nitrogen regulation protein B</fullName>
    </alternativeName>
</protein>
<keyword evidence="21" id="KW-1185">Reference proteome</keyword>
<dbReference type="OrthoDB" id="9781904at2"/>
<feature type="transmembrane region" description="Helical" evidence="18">
    <location>
        <begin position="120"/>
        <end position="140"/>
    </location>
</feature>
<dbReference type="GO" id="GO:0046983">
    <property type="term" value="F:protein dimerization activity"/>
    <property type="evidence" value="ECO:0007669"/>
    <property type="project" value="InterPro"/>
</dbReference>
<dbReference type="PROSITE" id="PS50109">
    <property type="entry name" value="HIS_KIN"/>
    <property type="match status" value="1"/>
</dbReference>
<evidence type="ECO:0000256" key="12">
    <source>
        <dbReference type="ARBA" id="ARBA00022840"/>
    </source>
</evidence>
<evidence type="ECO:0000313" key="20">
    <source>
        <dbReference type="EMBL" id="PXW93103.1"/>
    </source>
</evidence>
<feature type="transmembrane region" description="Helical" evidence="18">
    <location>
        <begin position="240"/>
        <end position="261"/>
    </location>
</feature>
<dbReference type="GO" id="GO:0046872">
    <property type="term" value="F:metal ion binding"/>
    <property type="evidence" value="ECO:0007669"/>
    <property type="project" value="UniProtKB-KW"/>
</dbReference>
<dbReference type="CDD" id="cd16917">
    <property type="entry name" value="HATPase_UhpB-NarQ-NarX-like"/>
    <property type="match status" value="1"/>
</dbReference>
<keyword evidence="13" id="KW-0408">Iron</keyword>
<feature type="transmembrane region" description="Helical" evidence="18">
    <location>
        <begin position="273"/>
        <end position="296"/>
    </location>
</feature>
<dbReference type="GO" id="GO:0005524">
    <property type="term" value="F:ATP binding"/>
    <property type="evidence" value="ECO:0007669"/>
    <property type="project" value="UniProtKB-KW"/>
</dbReference>
<keyword evidence="7" id="KW-0963">Cytoplasm</keyword>
<keyword evidence="9" id="KW-0479">Metal-binding</keyword>
<proteinExistence type="predicted"/>
<dbReference type="GO" id="GO:0005737">
    <property type="term" value="C:cytoplasm"/>
    <property type="evidence" value="ECO:0007669"/>
    <property type="project" value="UniProtKB-SubCell"/>
</dbReference>
<dbReference type="InterPro" id="IPR011712">
    <property type="entry name" value="Sig_transdc_His_kin_sub3_dim/P"/>
</dbReference>
<evidence type="ECO:0000256" key="14">
    <source>
        <dbReference type="ARBA" id="ARBA00023012"/>
    </source>
</evidence>
<accession>A0A2V3WEN5</accession>
<dbReference type="SMART" id="SM00387">
    <property type="entry name" value="HATPase_c"/>
    <property type="match status" value="1"/>
</dbReference>
<evidence type="ECO:0000256" key="6">
    <source>
        <dbReference type="ARBA" id="ARBA00022485"/>
    </source>
</evidence>
<evidence type="ECO:0000256" key="16">
    <source>
        <dbReference type="ARBA" id="ARBA00024827"/>
    </source>
</evidence>
<evidence type="ECO:0000256" key="7">
    <source>
        <dbReference type="ARBA" id="ARBA00022490"/>
    </source>
</evidence>
<keyword evidence="11 20" id="KW-0418">Kinase</keyword>
<keyword evidence="18" id="KW-0472">Membrane</keyword>
<keyword evidence="8" id="KW-0808">Transferase</keyword>
<feature type="domain" description="Histidine kinase" evidence="19">
    <location>
        <begin position="602"/>
        <end position="763"/>
    </location>
</feature>
<sequence length="768" mass="90711">MNPSLESFNYKTRIIMLVIIATLLQGYFFIQNLEPFIGIELNPTGGNQFEIEQLHRLGWGKANNLIEGDRVVYIDGEPTGEHWSVIEQMRIEDAEELLVRRSGRLISFPVDYRSELFTQYFFYLILPLLFFIFILIFTYFIFQREDYQKSKLLIITMGLMVSLAYSSTGLQIKMHDFATSILTVVFLLSPSVFYHFLYHFFKERKKVWFRKGSIYLIYGLSIAGIYQANTYAKEVRLDYVILPIFVAILAIVFFQMVRGLFYLKQHDSFDSLLGFILAIGFAVAPFVTLYIIPFLLTGMALMPFEYVNIFLFFIPFGFLYMILSEQLYLLRFQIKKLPYYLILSSALAISITLVNFILLDHSPEFSQLFSLFFYTLMVIIGLFFVKKQLDHYFRPQLFVSEEAYQASLFRFSEILRQKQSRKDILQAFLREVREVLPLEHYKLIRLKDMLVPTVTYSELPERYTPFLRRYQHQRFFIGRLIGRHGLFAMPINNYKAELYILFFQTEENELSKEQVDYLSSLVQFANIALENRMRIDDLLDELEMAKQSDNMEWLSRLLFHWSENERQRLASDIHDTFLQDLIVMKRQLERFSNQPTKISSKEVNQLEESVQDIIYEIRETCRSLYPTILDEVGFVEAIKELTDKFSFQSNSKLTFETNIRGEYQQTQAFQLTLYRIIQEWLSNAYKHAEATRVTIRLRDLDDRVLMQYEDNGQGMKETSWTEPGDQMGLLSIKERVKSLNGTIKFNSELGEGTRMEIVLPYHGEMEVM</sequence>
<dbReference type="Proteomes" id="UP000247922">
    <property type="component" value="Unassembled WGS sequence"/>
</dbReference>
<keyword evidence="15" id="KW-0411">Iron-sulfur</keyword>
<evidence type="ECO:0000256" key="1">
    <source>
        <dbReference type="ARBA" id="ARBA00000085"/>
    </source>
</evidence>
<evidence type="ECO:0000313" key="21">
    <source>
        <dbReference type="Proteomes" id="UP000247922"/>
    </source>
</evidence>
<evidence type="ECO:0000256" key="3">
    <source>
        <dbReference type="ARBA" id="ARBA00004496"/>
    </source>
</evidence>
<comment type="caution">
    <text evidence="20">The sequence shown here is derived from an EMBL/GenBank/DDBJ whole genome shotgun (WGS) entry which is preliminary data.</text>
</comment>
<dbReference type="InterPro" id="IPR005467">
    <property type="entry name" value="His_kinase_dom"/>
</dbReference>